<dbReference type="InterPro" id="IPR001539">
    <property type="entry name" value="Peptidase_U32"/>
</dbReference>
<dbReference type="EMBL" id="FOFU01000003">
    <property type="protein sequence ID" value="SEQ25102.1"/>
    <property type="molecule type" value="Genomic_DNA"/>
</dbReference>
<dbReference type="AlphaFoldDB" id="A0A1H9EHP2"/>
<dbReference type="RefSeq" id="WP_074642277.1">
    <property type="nucleotide sequence ID" value="NZ_FOFU01000003.1"/>
</dbReference>
<evidence type="ECO:0000313" key="4">
    <source>
        <dbReference type="EMBL" id="SEQ25102.1"/>
    </source>
</evidence>
<evidence type="ECO:0000256" key="3">
    <source>
        <dbReference type="ARBA" id="ARBA00038374"/>
    </source>
</evidence>
<dbReference type="GO" id="GO:0006508">
    <property type="term" value="P:proteolysis"/>
    <property type="evidence" value="ECO:0007669"/>
    <property type="project" value="UniProtKB-KW"/>
</dbReference>
<evidence type="ECO:0000313" key="5">
    <source>
        <dbReference type="Proteomes" id="UP000182360"/>
    </source>
</evidence>
<dbReference type="Proteomes" id="UP000182360">
    <property type="component" value="Unassembled WGS sequence"/>
</dbReference>
<name>A0A1H9EHP2_9SPIR</name>
<dbReference type="Pfam" id="PF01136">
    <property type="entry name" value="Peptidase_U32"/>
    <property type="match status" value="1"/>
</dbReference>
<dbReference type="InterPro" id="IPR051454">
    <property type="entry name" value="RNA/ubiquinone_mod_enzymes"/>
</dbReference>
<gene>
    <name evidence="4" type="ORF">SAMN04487977_103162</name>
</gene>
<accession>A0A1H9EHP2</accession>
<keyword evidence="1 4" id="KW-0645">Protease</keyword>
<protein>
    <submittedName>
        <fullName evidence="4">Putative protease</fullName>
    </submittedName>
</protein>
<evidence type="ECO:0000256" key="1">
    <source>
        <dbReference type="ARBA" id="ARBA00022670"/>
    </source>
</evidence>
<dbReference type="PANTHER" id="PTHR30217:SF6">
    <property type="entry name" value="TRNA HYDROXYLATION PROTEIN P"/>
    <property type="match status" value="1"/>
</dbReference>
<dbReference type="PROSITE" id="PS01276">
    <property type="entry name" value="PEPTIDASE_U32"/>
    <property type="match status" value="1"/>
</dbReference>
<reference evidence="4 5" key="1">
    <citation type="submission" date="2016-10" db="EMBL/GenBank/DDBJ databases">
        <authorList>
            <person name="de Groot N.N."/>
        </authorList>
    </citation>
    <scope>NUCLEOTIDE SEQUENCE [LARGE SCALE GENOMIC DNA]</scope>
    <source>
        <strain evidence="4 5">B25</strain>
    </source>
</reference>
<evidence type="ECO:0000256" key="2">
    <source>
        <dbReference type="ARBA" id="ARBA00022801"/>
    </source>
</evidence>
<proteinExistence type="inferred from homology"/>
<keyword evidence="5" id="KW-1185">Reference proteome</keyword>
<organism evidence="4 5">
    <name type="scientific">Treponema bryantii</name>
    <dbReference type="NCBI Taxonomy" id="163"/>
    <lineage>
        <taxon>Bacteria</taxon>
        <taxon>Pseudomonadati</taxon>
        <taxon>Spirochaetota</taxon>
        <taxon>Spirochaetia</taxon>
        <taxon>Spirochaetales</taxon>
        <taxon>Treponemataceae</taxon>
        <taxon>Treponema</taxon>
    </lineage>
</organism>
<sequence length="500" mass="56534">MELLSPAGNVEKLYYAYAYGADAAYIGLKKFSLRVKADNFYEDEYKKVQALKAQFPGRRLHCALNISFHDEEIDALKANLDYFKQYPIDAFIVQDIGIVPLLQKEFPNAQLHLSTQASCVNSEAVKMYKNMGFSRIVLGREISIDQIRRIKDSVPDMELETFVHGAMCIAYAGRCLMSAYLTGRSAQSGFCSHTCRWNFKLAEERDSGNDSSAPHIITAEEAKMMAQSGLLTIEEEQRPGEKFPIFEGEDFTAVLSSKDIRMIEHLADLRDAGIDSLKIEGRMKSVYYVAMVTRAHRKALDALEGKITDEEAAPYIAELENVAHRESTTGFYYNKADADKTTTGASDSKYQLAAEIGKEITGAAFDTVYSEGQKRGAENQKALDEMHPAAREARLKDYEQHPDRRIIPFEKKDGWYMYECNAMNMIRIEDDIEFVSPEFCSLTIPAGEWEIIDSETGLKMNWTCDGHPTYLYVSHKLPEATLLRTLDPDYVEGKIRDTGR</sequence>
<comment type="similarity">
    <text evidence="3">Belongs to the peptidase U32 family.</text>
</comment>
<dbReference type="GO" id="GO:0008233">
    <property type="term" value="F:peptidase activity"/>
    <property type="evidence" value="ECO:0007669"/>
    <property type="project" value="UniProtKB-KW"/>
</dbReference>
<dbReference type="PANTHER" id="PTHR30217">
    <property type="entry name" value="PEPTIDASE U32 FAMILY"/>
    <property type="match status" value="1"/>
</dbReference>
<keyword evidence="2" id="KW-0378">Hydrolase</keyword>
<dbReference type="STRING" id="163.SAMN04487775_105106"/>